<feature type="region of interest" description="Disordered" evidence="1">
    <location>
        <begin position="217"/>
        <end position="303"/>
    </location>
</feature>
<dbReference type="InterPro" id="IPR039876">
    <property type="entry name" value="HAP28"/>
</dbReference>
<feature type="compositionally biased region" description="Polar residues" evidence="1">
    <location>
        <begin position="282"/>
        <end position="294"/>
    </location>
</feature>
<feature type="region of interest" description="Disordered" evidence="1">
    <location>
        <begin position="535"/>
        <end position="566"/>
    </location>
</feature>
<name>A0A7R9J310_TIMCA</name>
<dbReference type="InterPro" id="IPR036047">
    <property type="entry name" value="F-box-like_dom_sf"/>
</dbReference>
<protein>
    <submittedName>
        <fullName evidence="3">(California timema) hypothetical protein</fullName>
    </submittedName>
</protein>
<organism evidence="3">
    <name type="scientific">Timema californicum</name>
    <name type="common">California timema</name>
    <name type="synonym">Walking stick</name>
    <dbReference type="NCBI Taxonomy" id="61474"/>
    <lineage>
        <taxon>Eukaryota</taxon>
        <taxon>Metazoa</taxon>
        <taxon>Ecdysozoa</taxon>
        <taxon>Arthropoda</taxon>
        <taxon>Hexapoda</taxon>
        <taxon>Insecta</taxon>
        <taxon>Pterygota</taxon>
        <taxon>Neoptera</taxon>
        <taxon>Polyneoptera</taxon>
        <taxon>Phasmatodea</taxon>
        <taxon>Timematodea</taxon>
        <taxon>Timematoidea</taxon>
        <taxon>Timematidae</taxon>
        <taxon>Timema</taxon>
    </lineage>
</organism>
<sequence>MKGALISWPCLANMRDEIPTWRSPSKPKKWINLSKEGGSIGTRFLTKIKDKLENHVFGVGVILNTLEPNVLLGVLSVIIVDIKSIMQNVVDLNQLMLLTRRTKFAMVNATARYFKINEDFKNAIGNTALTKVGKLQLRVDKGVENVSQHNLEQLMMCNQVCQQWQQISQDPALWKELIYTPADTESYTTIISTLRQMPGLQNIDLSKGPHLTNAIEERGDASSSDEEASGTTKAKKTHSSSESESSEEESEDETKGKKGVESLIQIENPNRVQKKVKKLATLNETVKTSSSTKPELSRREREEVERQRAQANYQRLHAEGKTEEARADLARLAIIKQQREEAAKQREQEKKRTCFSGRMTKGVTLAIDKVTYDGEIRVYSGKINTSDCCCPASDCMFSEMLAGAARLEQDRALTRFDATVINDNWWIGIEQNQHFVTMFYSENRKHRNTGHARTGTAICYSLVTATPRTASLLLSHRNPNTAYTATTANCTHHRPPCGSGKTGVTWYDPSTCCGSETCPESSCCLNVTWQSENESGTLSESGNACRSDDETSSVSGETLNESGSWCESDDGSEILTYKYYVSGSYVNEITSGVLVVPAIASAGINKVDVLYYSENGVYNKSENTIIAPRPMTSLVLTDSSKLTSDSQHLVMIYLLQVLNISINEQGIKKMHAGAKIGTFATLGFGQTSVRASDWVGKLASERVIGRTSGRMVRCTQWLLTGKQRFESWLSELKRLARVPLAVIGAFILMHMHLLWCDW</sequence>
<dbReference type="InterPro" id="IPR019380">
    <property type="entry name" value="Casein_kinase_sb_PP28"/>
</dbReference>
<feature type="domain" description="Casein kinase substrate phosphoprotein PP28" evidence="2">
    <location>
        <begin position="268"/>
        <end position="351"/>
    </location>
</feature>
<dbReference type="Pfam" id="PF10252">
    <property type="entry name" value="PP28"/>
    <property type="match status" value="1"/>
</dbReference>
<dbReference type="SUPFAM" id="SSF81383">
    <property type="entry name" value="F-box domain"/>
    <property type="match status" value="1"/>
</dbReference>
<dbReference type="EMBL" id="OE180360">
    <property type="protein sequence ID" value="CAD7571147.1"/>
    <property type="molecule type" value="Genomic_DNA"/>
</dbReference>
<evidence type="ECO:0000259" key="2">
    <source>
        <dbReference type="Pfam" id="PF10252"/>
    </source>
</evidence>
<dbReference type="PANTHER" id="PTHR22055">
    <property type="entry name" value="28 KDA HEAT- AND ACID-STABLE PHOSPHOPROTEIN PDGF-ASSOCIATED PROTEIN"/>
    <property type="match status" value="1"/>
</dbReference>
<evidence type="ECO:0000256" key="1">
    <source>
        <dbReference type="SAM" id="MobiDB-lite"/>
    </source>
</evidence>
<feature type="compositionally biased region" description="Polar residues" evidence="1">
    <location>
        <begin position="535"/>
        <end position="544"/>
    </location>
</feature>
<dbReference type="AlphaFoldDB" id="A0A7R9J310"/>
<evidence type="ECO:0000313" key="3">
    <source>
        <dbReference type="EMBL" id="CAD7571147.1"/>
    </source>
</evidence>
<gene>
    <name evidence="3" type="ORF">TCMB3V08_LOCUS3828</name>
</gene>
<proteinExistence type="predicted"/>
<accession>A0A7R9J310</accession>
<feature type="compositionally biased region" description="Polar residues" evidence="1">
    <location>
        <begin position="552"/>
        <end position="565"/>
    </location>
</feature>
<reference evidence="3" key="1">
    <citation type="submission" date="2020-11" db="EMBL/GenBank/DDBJ databases">
        <authorList>
            <person name="Tran Van P."/>
        </authorList>
    </citation>
    <scope>NUCLEOTIDE SEQUENCE</scope>
</reference>
<dbReference type="Gene3D" id="1.20.1280.50">
    <property type="match status" value="1"/>
</dbReference>